<name>A0A1E5UH46_9FLAO</name>
<proteinExistence type="predicted"/>
<comment type="caution">
    <text evidence="1">The sequence shown here is derived from an EMBL/GenBank/DDBJ whole genome shotgun (WGS) entry which is preliminary data.</text>
</comment>
<dbReference type="EMBL" id="MKGI01000011">
    <property type="protein sequence ID" value="OEL12204.1"/>
    <property type="molecule type" value="Genomic_DNA"/>
</dbReference>
<gene>
    <name evidence="1" type="ORF">BHF72_1392</name>
</gene>
<sequence length="39" mass="4574">MTTKQNRVILNEAQRSEESLQKAKYFNFTTLQIHDGADF</sequence>
<evidence type="ECO:0000313" key="1">
    <source>
        <dbReference type="EMBL" id="OEL12204.1"/>
    </source>
</evidence>
<protein>
    <submittedName>
        <fullName evidence="1">Uncharacterized protein</fullName>
    </submittedName>
</protein>
<organism evidence="1 2">
    <name type="scientific">Cloacibacterium normanense</name>
    <dbReference type="NCBI Taxonomy" id="237258"/>
    <lineage>
        <taxon>Bacteria</taxon>
        <taxon>Pseudomonadati</taxon>
        <taxon>Bacteroidota</taxon>
        <taxon>Flavobacteriia</taxon>
        <taxon>Flavobacteriales</taxon>
        <taxon>Weeksellaceae</taxon>
    </lineage>
</organism>
<evidence type="ECO:0000313" key="2">
    <source>
        <dbReference type="Proteomes" id="UP000095601"/>
    </source>
</evidence>
<reference evidence="1 2" key="1">
    <citation type="submission" date="2016-09" db="EMBL/GenBank/DDBJ databases">
        <authorList>
            <person name="Capua I."/>
            <person name="De Benedictis P."/>
            <person name="Joannis T."/>
            <person name="Lombin L.H."/>
            <person name="Cattoli G."/>
        </authorList>
    </citation>
    <scope>NUCLEOTIDE SEQUENCE [LARGE SCALE GENOMIC DNA]</scope>
    <source>
        <strain evidence="1 2">NRS-1</strain>
    </source>
</reference>
<dbReference type="Proteomes" id="UP000095601">
    <property type="component" value="Unassembled WGS sequence"/>
</dbReference>
<dbReference type="AlphaFoldDB" id="A0A1E5UH46"/>
<accession>A0A1E5UH46</accession>
<keyword evidence="2" id="KW-1185">Reference proteome</keyword>